<evidence type="ECO:0000256" key="11">
    <source>
        <dbReference type="ARBA" id="ARBA00022989"/>
    </source>
</evidence>
<evidence type="ECO:0000256" key="2">
    <source>
        <dbReference type="ARBA" id="ARBA00004651"/>
    </source>
</evidence>
<dbReference type="FunFam" id="1.10.1200.260:FF:000001">
    <property type="entry name" value="Potassium voltage-gated channel subfamily H member 7"/>
    <property type="match status" value="1"/>
</dbReference>
<keyword evidence="6 18" id="KW-0812">Transmembrane</keyword>
<dbReference type="CDD" id="cd00038">
    <property type="entry name" value="CAP_ED"/>
    <property type="match status" value="1"/>
</dbReference>
<evidence type="ECO:0000256" key="18">
    <source>
        <dbReference type="SAM" id="Phobius"/>
    </source>
</evidence>
<evidence type="ECO:0000256" key="14">
    <source>
        <dbReference type="ARBA" id="ARBA00023157"/>
    </source>
</evidence>
<dbReference type="PRINTS" id="PR01463">
    <property type="entry name" value="EAGCHANLFMLY"/>
</dbReference>
<evidence type="ECO:0000256" key="7">
    <source>
        <dbReference type="ARBA" id="ARBA00022753"/>
    </source>
</evidence>
<keyword evidence="12" id="KW-0406">Ion transport</keyword>
<evidence type="ECO:0000313" key="19">
    <source>
        <dbReference type="EnsemblMetazoa" id="AATE007109-PA.1"/>
    </source>
</evidence>
<dbReference type="Gene3D" id="1.10.287.70">
    <property type="match status" value="2"/>
</dbReference>
<feature type="compositionally biased region" description="Polar residues" evidence="17">
    <location>
        <begin position="1863"/>
        <end position="1881"/>
    </location>
</feature>
<feature type="region of interest" description="Disordered" evidence="17">
    <location>
        <begin position="1043"/>
        <end position="1098"/>
    </location>
</feature>
<dbReference type="PANTHER" id="PTHR10217:SF548">
    <property type="entry name" value="GH12235P"/>
    <property type="match status" value="1"/>
</dbReference>
<dbReference type="GO" id="GO:0010008">
    <property type="term" value="C:endosome membrane"/>
    <property type="evidence" value="ECO:0007669"/>
    <property type="project" value="UniProtKB-SubCell"/>
</dbReference>
<keyword evidence="8" id="KW-0631">Potassium channel</keyword>
<dbReference type="InterPro" id="IPR005821">
    <property type="entry name" value="Ion_trans_dom"/>
</dbReference>
<feature type="transmembrane region" description="Helical" evidence="18">
    <location>
        <begin position="306"/>
        <end position="328"/>
    </location>
</feature>
<dbReference type="GO" id="GO:0005242">
    <property type="term" value="F:inward rectifier potassium channel activity"/>
    <property type="evidence" value="ECO:0007669"/>
    <property type="project" value="TreeGrafter"/>
</dbReference>
<feature type="transmembrane region" description="Helical" evidence="18">
    <location>
        <begin position="434"/>
        <end position="456"/>
    </location>
</feature>
<comment type="subcellular location">
    <subcellularLocation>
        <location evidence="2">Cell membrane</location>
        <topology evidence="2">Multi-pass membrane protein</topology>
    </subcellularLocation>
    <subcellularLocation>
        <location evidence="1">Endosome membrane</location>
    </subcellularLocation>
</comment>
<evidence type="ECO:0000256" key="3">
    <source>
        <dbReference type="ARBA" id="ARBA00022448"/>
    </source>
</evidence>
<dbReference type="GO" id="GO:0042391">
    <property type="term" value="P:regulation of membrane potential"/>
    <property type="evidence" value="ECO:0007669"/>
    <property type="project" value="TreeGrafter"/>
</dbReference>
<dbReference type="GO" id="GO:0034702">
    <property type="term" value="C:monoatomic ion channel complex"/>
    <property type="evidence" value="ECO:0007669"/>
    <property type="project" value="UniProtKB-KW"/>
</dbReference>
<evidence type="ECO:0000256" key="6">
    <source>
        <dbReference type="ARBA" id="ARBA00022692"/>
    </source>
</evidence>
<keyword evidence="3" id="KW-0813">Transport</keyword>
<evidence type="ECO:0000256" key="15">
    <source>
        <dbReference type="ARBA" id="ARBA00023303"/>
    </source>
</evidence>
<keyword evidence="5" id="KW-0633">Potassium transport</keyword>
<keyword evidence="9" id="KW-0851">Voltage-gated channel</keyword>
<keyword evidence="7" id="KW-0967">Endosome</keyword>
<dbReference type="InterPro" id="IPR014710">
    <property type="entry name" value="RmlC-like_jellyroll"/>
</dbReference>
<feature type="region of interest" description="Disordered" evidence="17">
    <location>
        <begin position="802"/>
        <end position="824"/>
    </location>
</feature>
<evidence type="ECO:0000256" key="9">
    <source>
        <dbReference type="ARBA" id="ARBA00022882"/>
    </source>
</evidence>
<dbReference type="InterPro" id="IPR050818">
    <property type="entry name" value="KCNH_animal-type"/>
</dbReference>
<keyword evidence="15" id="KW-0407">Ion channel</keyword>
<feature type="transmembrane region" description="Helical" evidence="18">
    <location>
        <begin position="391"/>
        <end position="414"/>
    </location>
</feature>
<dbReference type="FunFam" id="1.10.287.70:FF:000020">
    <property type="entry name" value="Potassium channel, voltage-gated eag-related subfamily H, member 7"/>
    <property type="match status" value="1"/>
</dbReference>
<reference evidence="19" key="1">
    <citation type="submission" date="2022-08" db="UniProtKB">
        <authorList>
            <consortium name="EnsemblMetazoa"/>
        </authorList>
    </citation>
    <scope>IDENTIFICATION</scope>
    <source>
        <strain evidence="19">EBRO</strain>
    </source>
</reference>
<keyword evidence="11 18" id="KW-1133">Transmembrane helix</keyword>
<evidence type="ECO:0000256" key="4">
    <source>
        <dbReference type="ARBA" id="ARBA00022475"/>
    </source>
</evidence>
<dbReference type="InterPro" id="IPR003967">
    <property type="entry name" value="K_chnl_volt-dep_ERG"/>
</dbReference>
<feature type="compositionally biased region" description="Polar residues" evidence="17">
    <location>
        <begin position="1051"/>
        <end position="1067"/>
    </location>
</feature>
<sequence>MRPIRPYVTSQRASSDSDIAVETKNQTDDEGIVESPVLQDTHTAEMEERLRRKLQFFFMNPIEKWEAKRRFPYKFVVQVIKIVLVTLQLCLFAHSRYTHVNYTWDNTVTFSHLFLRGWDITMEVNNYPPETGPLSVYMIDEFFKTIDYAAAGYANLPQAIGPYSFPTEDNTMAPMSLCLYRYKDGTIFGFNESYVFNPEIDTLCVNLYQNVTVNGSQAYLLEKDIHINFSALVKAELRFAIKTVNFKAAGPITAPDCYRFDILIFFNNQDHDGQMTLRLEAEPTRLVCHGDVEFIKNSQIDDALRSLLNILVILICLVSFGLCARAIFRAQLLRVMTCDFFKQTYGKDLSSDGKWEFVNMWYIMIVFNDVLLIIGSALKEEIERKHFIADDWNVCSLLLGVGNSLVWFGVLRYLGFFKTYNVVILTLKKAAPKISRFLLCALLIYAGFTFCGWLVLGPYHIKFRSLSTTSECLFALINGDDMFATFSIMSEKSLMLWWFCRIYLYSFTSLYIYVVLSLFISVIMDAYDTIKKYYKDGFPQSDLRLFVGPINPNDFSSGVFRDHEEFEMEVMSLKDAIRRLFCGWKASSRTKFLCSEVIAPIRSEVDDISLFIINFEDLSNPSNPEPIEQVKLSKFDKARASFRQSFRIGHIALRDRGLRLAGYLTPPSDATQEDDEMMAPKHTIEGVSASQKTVLKVQTNIWAPMSTPALTRTKELECLPHDMDTLSGPGEIVITAPDARKNVVLESKEHMSSKEMKPEFVQTKSLDFEAQFKCPVSHNARLYFPYVSSESDLQRYKAVPLKQTNNTQAAQDARTSSSLSNVPSDSLKTKIATKKYVGKTMSEASLRANSCVELSEIRKLDSLLRQCETLSYDDLSSGSNGERELEDYMEQRKRARRRRNSSGSCVYTPPVHKSTISLLANLSFLRGARKIMGAVNGHGRKLAADGADQHCPDGALLALEYPEDCWLLSQKSFTTKSCSNLPKGVCFHHQQLHCPPVPGSDCHCSPAHHDKRRHQHTVENFFSLSESLLSNLRKARTAGTGCRHPYAWDGQSPTDLQHQLNESNPPNNAEECGDSTTGDGGGDSARQKPPPLDGPEEDNRIVNIIETPSIVPISLRSLNSTLSDRLCHTARGAQRSLDNKSDKSLHSQANSFKSRSKFSPLSRKVSHKTNSFDTEPAEGAIESLLGHKFEKILPEPVETMSRANSQDQTNIPLIVTTNEIGAKPSSSTATSLDSAFKTKSCRSFVRQSKLNHEHRNKSVPQNLQAQEKWSSVRLSSDWKKNQIKIENHISTHSNLNLNGLSGDKANLGKEVLSLGADVLPEYKLQSPRVHKWTVLHYSPFKAVWDWIILLLVMYTAIFTPYVAAFLLSEPDYNSRKNRKYADDPIVIIDLIVDVTFVVDILINFRTTFVNGQDEVVSHPGRIAVHYLSGWFLIDLVAAIPFDLLLVGSDTDETTTLIGLLKTARLLRLVRVARKIDRYSEYGAAVLVLLMATFALIAHWLACIWYAIGNAERPLLKAKIGWLDALAQDTQEYYFPNNTGGGPSVKSRYVTALYFTFTSLTSVGFGNVAPNTDAEKIFTICVMLVGSLMYASIFGNVSAIIQRLYSGTARYHTQMLRVREFIRFHQIPNPLRQRLEEYFQHAWTYTNGIDMNSVLKGFPECLQADICLHLNRNLLNNCSAFEAASPGCLRALSLKFKTTHAPPGDILVHKGDVLTYLYFIARGSIEILKDDVVMAILGKDDIFGENPCIHSTLGKSNSNVKALTYCDLHKIHRDDLLDVLDLFPEFYDSFVNSLEITYNMRDEEQAGVELRHRYMRTGSQDRDSETRSNTVHHRPPSNKCDMPNDRSSIGQLSTNYDDDRKFSLSASPNESPKSAHKQTISHQYEHPSTGGALASATALGRAAADTVTLSAVSNRVCSCSSKPDGPGGMMRAPDCTPKSSPDDDIFHHSAPNNSAACKASDSKHNLACSKFSSFNQPMDDTPEGQNWNIFAPIAKLESLDEIDQETKPSSSHDKMQ</sequence>
<dbReference type="SUPFAM" id="SSF51206">
    <property type="entry name" value="cAMP-binding domain-like"/>
    <property type="match status" value="1"/>
</dbReference>
<dbReference type="Gene3D" id="2.60.120.10">
    <property type="entry name" value="Jelly Rolls"/>
    <property type="match status" value="1"/>
</dbReference>
<evidence type="ECO:0000256" key="10">
    <source>
        <dbReference type="ARBA" id="ARBA00022958"/>
    </source>
</evidence>
<feature type="compositionally biased region" description="Polar residues" evidence="17">
    <location>
        <begin position="802"/>
        <end position="815"/>
    </location>
</feature>
<keyword evidence="4" id="KW-1003">Cell membrane</keyword>
<keyword evidence="13 18" id="KW-0472">Membrane</keyword>
<dbReference type="Pfam" id="PF00520">
    <property type="entry name" value="Ion_trans"/>
    <property type="match status" value="1"/>
</dbReference>
<protein>
    <submittedName>
        <fullName evidence="19">Uncharacterized protein</fullName>
    </submittedName>
</protein>
<dbReference type="VEuPathDB" id="VectorBase:AATE007109"/>
<feature type="transmembrane region" description="Helical" evidence="18">
    <location>
        <begin position="1576"/>
        <end position="1600"/>
    </location>
</feature>
<dbReference type="GO" id="GO:0005886">
    <property type="term" value="C:plasma membrane"/>
    <property type="evidence" value="ECO:0007669"/>
    <property type="project" value="UniProtKB-SubCell"/>
</dbReference>
<evidence type="ECO:0000256" key="17">
    <source>
        <dbReference type="SAM" id="MobiDB-lite"/>
    </source>
</evidence>
<comment type="catalytic activity">
    <reaction evidence="16">
        <text>Ca(2+)(in) = Ca(2+)(out)</text>
        <dbReference type="Rhea" id="RHEA:29671"/>
        <dbReference type="ChEBI" id="CHEBI:29108"/>
    </reaction>
</comment>
<accession>A0A182IX06</accession>
<dbReference type="InterPro" id="IPR000595">
    <property type="entry name" value="cNMP-bd_dom"/>
</dbReference>
<evidence type="ECO:0000256" key="13">
    <source>
        <dbReference type="ARBA" id="ARBA00023136"/>
    </source>
</evidence>
<proteinExistence type="predicted"/>
<evidence type="ECO:0000256" key="5">
    <source>
        <dbReference type="ARBA" id="ARBA00022538"/>
    </source>
</evidence>
<dbReference type="PRINTS" id="PR01470">
    <property type="entry name" value="ERGCHANNEL"/>
</dbReference>
<dbReference type="InterPro" id="IPR049134">
    <property type="entry name" value="MCLN_ECD"/>
</dbReference>
<keyword evidence="10" id="KW-0630">Potassium</keyword>
<dbReference type="FunFam" id="2.60.120.10:FF:000011">
    <property type="entry name" value="Potassium channel, voltage-gated eag-related subfamily H, member 7"/>
    <property type="match status" value="1"/>
</dbReference>
<evidence type="ECO:0000256" key="12">
    <source>
        <dbReference type="ARBA" id="ARBA00023065"/>
    </source>
</evidence>
<organism evidence="19">
    <name type="scientific">Anopheles atroparvus</name>
    <name type="common">European mosquito</name>
    <dbReference type="NCBI Taxonomy" id="41427"/>
    <lineage>
        <taxon>Eukaryota</taxon>
        <taxon>Metazoa</taxon>
        <taxon>Ecdysozoa</taxon>
        <taxon>Arthropoda</taxon>
        <taxon>Hexapoda</taxon>
        <taxon>Insecta</taxon>
        <taxon>Pterygota</taxon>
        <taxon>Neoptera</taxon>
        <taxon>Endopterygota</taxon>
        <taxon>Diptera</taxon>
        <taxon>Nematocera</taxon>
        <taxon>Culicoidea</taxon>
        <taxon>Culicidae</taxon>
        <taxon>Anophelinae</taxon>
        <taxon>Anopheles</taxon>
    </lineage>
</organism>
<dbReference type="CDD" id="cd21050">
    <property type="entry name" value="ELD_TRPML"/>
    <property type="match status" value="1"/>
</dbReference>
<dbReference type="Gene3D" id="1.10.1200.260">
    <property type="match status" value="1"/>
</dbReference>
<dbReference type="PANTHER" id="PTHR10217">
    <property type="entry name" value="VOLTAGE AND LIGAND GATED POTASSIUM CHANNEL"/>
    <property type="match status" value="1"/>
</dbReference>
<dbReference type="SMART" id="SM00100">
    <property type="entry name" value="cNMP"/>
    <property type="match status" value="1"/>
</dbReference>
<dbReference type="Pfam" id="PF08016">
    <property type="entry name" value="PKD_channel"/>
    <property type="match status" value="1"/>
</dbReference>
<feature type="transmembrane region" description="Helical" evidence="18">
    <location>
        <begin position="360"/>
        <end position="379"/>
    </location>
</feature>
<dbReference type="InterPro" id="IPR013122">
    <property type="entry name" value="PKD1_2_channel"/>
</dbReference>
<dbReference type="SUPFAM" id="SSF81324">
    <property type="entry name" value="Voltage-gated potassium channels"/>
    <property type="match status" value="1"/>
</dbReference>
<evidence type="ECO:0000256" key="8">
    <source>
        <dbReference type="ARBA" id="ARBA00022826"/>
    </source>
</evidence>
<feature type="region of interest" description="Disordered" evidence="17">
    <location>
        <begin position="1816"/>
        <end position="1890"/>
    </location>
</feature>
<dbReference type="InterPro" id="IPR003938">
    <property type="entry name" value="K_chnl_volt-dep_EAG/ELK/ERG"/>
</dbReference>
<dbReference type="FunFam" id="1.10.287.70:FF:000033">
    <property type="entry name" value="Mucolipin 1"/>
    <property type="match status" value="1"/>
</dbReference>
<keyword evidence="14" id="KW-1015">Disulfide bond</keyword>
<feature type="transmembrane region" description="Helical" evidence="18">
    <location>
        <begin position="1343"/>
        <end position="1364"/>
    </location>
</feature>
<feature type="compositionally biased region" description="Polar residues" evidence="17">
    <location>
        <begin position="1146"/>
        <end position="1159"/>
    </location>
</feature>
<name>A0A182IX06_ANOAO</name>
<dbReference type="PROSITE" id="PS50042">
    <property type="entry name" value="CNMP_BINDING_3"/>
    <property type="match status" value="1"/>
</dbReference>
<evidence type="ECO:0000256" key="1">
    <source>
        <dbReference type="ARBA" id="ARBA00004608"/>
    </source>
</evidence>
<evidence type="ECO:0000256" key="16">
    <source>
        <dbReference type="ARBA" id="ARBA00036634"/>
    </source>
</evidence>
<dbReference type="Pfam" id="PF00027">
    <property type="entry name" value="cNMP_binding"/>
    <property type="match status" value="1"/>
</dbReference>
<feature type="transmembrane region" description="Helical" evidence="18">
    <location>
        <begin position="1483"/>
        <end position="1507"/>
    </location>
</feature>
<dbReference type="STRING" id="41427.A0A182IX06"/>
<feature type="compositionally biased region" description="Polar residues" evidence="17">
    <location>
        <begin position="1844"/>
        <end position="1854"/>
    </location>
</feature>
<dbReference type="EnsemblMetazoa" id="AATE007109-RA">
    <property type="protein sequence ID" value="AATE007109-PA.1"/>
    <property type="gene ID" value="AATE007109"/>
</dbReference>
<dbReference type="InterPro" id="IPR018490">
    <property type="entry name" value="cNMP-bd_dom_sf"/>
</dbReference>
<dbReference type="Pfam" id="PF21381">
    <property type="entry name" value="MCLN_ECD"/>
    <property type="match status" value="1"/>
</dbReference>
<feature type="region of interest" description="Disordered" evidence="17">
    <location>
        <begin position="1133"/>
        <end position="1177"/>
    </location>
</feature>
<feature type="transmembrane region" description="Helical" evidence="18">
    <location>
        <begin position="502"/>
        <end position="524"/>
    </location>
</feature>